<gene>
    <name evidence="4" type="ORF">A2196_00875</name>
</gene>
<dbReference type="Gene3D" id="3.40.50.2000">
    <property type="entry name" value="Glycogen Phosphorylase B"/>
    <property type="match status" value="2"/>
</dbReference>
<reference evidence="4 5" key="1">
    <citation type="journal article" date="2016" name="Nat. Commun.">
        <title>Thousands of microbial genomes shed light on interconnected biogeochemical processes in an aquifer system.</title>
        <authorList>
            <person name="Anantharaman K."/>
            <person name="Brown C.T."/>
            <person name="Hug L.A."/>
            <person name="Sharon I."/>
            <person name="Castelle C.J."/>
            <person name="Probst A.J."/>
            <person name="Thomas B.C."/>
            <person name="Singh A."/>
            <person name="Wilkins M.J."/>
            <person name="Karaoz U."/>
            <person name="Brodie E.L."/>
            <person name="Williams K.H."/>
            <person name="Hubbard S.S."/>
            <person name="Banfield J.F."/>
        </authorList>
    </citation>
    <scope>NUCLEOTIDE SEQUENCE [LARGE SCALE GENOMIC DNA]</scope>
</reference>
<dbReference type="SUPFAM" id="SSF53756">
    <property type="entry name" value="UDP-Glycosyltransferase/glycogen phosphorylase"/>
    <property type="match status" value="1"/>
</dbReference>
<protein>
    <recommendedName>
        <fullName evidence="6">Glycosyl transferase family 1 domain-containing protein</fullName>
    </recommendedName>
</protein>
<comment type="caution">
    <text evidence="4">The sequence shown here is derived from an EMBL/GenBank/DDBJ whole genome shotgun (WGS) entry which is preliminary data.</text>
</comment>
<dbReference type="CDD" id="cd03809">
    <property type="entry name" value="GT4_MtfB-like"/>
    <property type="match status" value="1"/>
</dbReference>
<dbReference type="Pfam" id="PF00534">
    <property type="entry name" value="Glycos_transf_1"/>
    <property type="match status" value="1"/>
</dbReference>
<evidence type="ECO:0000256" key="1">
    <source>
        <dbReference type="ARBA" id="ARBA00022679"/>
    </source>
</evidence>
<evidence type="ECO:0000259" key="2">
    <source>
        <dbReference type="Pfam" id="PF00534"/>
    </source>
</evidence>
<dbReference type="PANTHER" id="PTHR46401:SF2">
    <property type="entry name" value="GLYCOSYLTRANSFERASE WBBK-RELATED"/>
    <property type="match status" value="1"/>
</dbReference>
<evidence type="ECO:0008006" key="6">
    <source>
        <dbReference type="Google" id="ProtNLM"/>
    </source>
</evidence>
<feature type="domain" description="Glycosyltransferase subfamily 4-like N-terminal" evidence="3">
    <location>
        <begin position="53"/>
        <end position="139"/>
    </location>
</feature>
<dbReference type="PANTHER" id="PTHR46401">
    <property type="entry name" value="GLYCOSYLTRANSFERASE WBBK-RELATED"/>
    <property type="match status" value="1"/>
</dbReference>
<evidence type="ECO:0000313" key="4">
    <source>
        <dbReference type="EMBL" id="OGE01247.1"/>
    </source>
</evidence>
<accession>A0A1F5HAR1</accession>
<organism evidence="4 5">
    <name type="scientific">Candidatus Curtissbacteria bacterium RIFOXYA1_FULL_41_14</name>
    <dbReference type="NCBI Taxonomy" id="1797737"/>
    <lineage>
        <taxon>Bacteria</taxon>
        <taxon>Candidatus Curtissiibacteriota</taxon>
    </lineage>
</organism>
<evidence type="ECO:0000313" key="5">
    <source>
        <dbReference type="Proteomes" id="UP000176751"/>
    </source>
</evidence>
<dbReference type="GO" id="GO:0016757">
    <property type="term" value="F:glycosyltransferase activity"/>
    <property type="evidence" value="ECO:0007669"/>
    <property type="project" value="InterPro"/>
</dbReference>
<dbReference type="Proteomes" id="UP000176751">
    <property type="component" value="Unassembled WGS sequence"/>
</dbReference>
<dbReference type="EMBL" id="MFCA01000029">
    <property type="protein sequence ID" value="OGE01247.1"/>
    <property type="molecule type" value="Genomic_DNA"/>
</dbReference>
<dbReference type="STRING" id="1797737.A2196_00875"/>
<evidence type="ECO:0000259" key="3">
    <source>
        <dbReference type="Pfam" id="PF13439"/>
    </source>
</evidence>
<dbReference type="InterPro" id="IPR028098">
    <property type="entry name" value="Glyco_trans_4-like_N"/>
</dbReference>
<sequence>MKVAIDTSPTITGHKARGIGYYTQELTEEFNKRDWPVEFEFFSNPASPPPANIIHYPYFDLFFHTLPIRRTHARVVTIHDVIPLVFPNYFPAGLRGYINLFLQKQALKNIDAVICDSKASKEDIITRLSVPKDQIYVIYLAPGSNFVPINDKNLFSVVTKKYSLPDKFILYVGDVNWNKNILNLLEAVKIAQANLVMVGQALVDKNLDQTREIDQRIKKLNLGRQITKTGYLTEGDLVTIYNLASLTVLPSFYEGFGLPVLESMACGTPVVCSQVASLAEIADPAVFCDPTNPSDIAKKVAHVLNISQKQKEEFSKRSIKHASKFTWHKVAQQTIDVYKSIVK</sequence>
<dbReference type="Pfam" id="PF13439">
    <property type="entry name" value="Glyco_transf_4"/>
    <property type="match status" value="1"/>
</dbReference>
<dbReference type="GO" id="GO:0009103">
    <property type="term" value="P:lipopolysaccharide biosynthetic process"/>
    <property type="evidence" value="ECO:0007669"/>
    <property type="project" value="TreeGrafter"/>
</dbReference>
<name>A0A1F5HAR1_9BACT</name>
<dbReference type="InterPro" id="IPR001296">
    <property type="entry name" value="Glyco_trans_1"/>
</dbReference>
<dbReference type="AlphaFoldDB" id="A0A1F5HAR1"/>
<proteinExistence type="predicted"/>
<feature type="domain" description="Glycosyl transferase family 1" evidence="2">
    <location>
        <begin position="166"/>
        <end position="320"/>
    </location>
</feature>
<keyword evidence="1" id="KW-0808">Transferase</keyword>